<accession>A0A0D2N706</accession>
<name>A0A0D2N706_HYPSF</name>
<reference evidence="2" key="1">
    <citation type="submission" date="2014-04" db="EMBL/GenBank/DDBJ databases">
        <title>Evolutionary Origins and Diversification of the Mycorrhizal Mutualists.</title>
        <authorList>
            <consortium name="DOE Joint Genome Institute"/>
            <consortium name="Mycorrhizal Genomics Consortium"/>
            <person name="Kohler A."/>
            <person name="Kuo A."/>
            <person name="Nagy L.G."/>
            <person name="Floudas D."/>
            <person name="Copeland A."/>
            <person name="Barry K.W."/>
            <person name="Cichocki N."/>
            <person name="Veneault-Fourrey C."/>
            <person name="LaButti K."/>
            <person name="Lindquist E.A."/>
            <person name="Lipzen A."/>
            <person name="Lundell T."/>
            <person name="Morin E."/>
            <person name="Murat C."/>
            <person name="Riley R."/>
            <person name="Ohm R."/>
            <person name="Sun H."/>
            <person name="Tunlid A."/>
            <person name="Henrissat B."/>
            <person name="Grigoriev I.V."/>
            <person name="Hibbett D.S."/>
            <person name="Martin F."/>
        </authorList>
    </citation>
    <scope>NUCLEOTIDE SEQUENCE [LARGE SCALE GENOMIC DNA]</scope>
    <source>
        <strain evidence="2">FD-334 SS-4</strain>
    </source>
</reference>
<dbReference type="EMBL" id="KN818103">
    <property type="protein sequence ID" value="KJA12591.1"/>
    <property type="molecule type" value="Genomic_DNA"/>
</dbReference>
<sequence>MRETDIRMNFRWSGIEPARAAAKPKPRESSIMREVNPLHRVRATRWKSVMGRADAYTCGMTARYVFKVQR</sequence>
<evidence type="ECO:0000313" key="2">
    <source>
        <dbReference type="Proteomes" id="UP000054270"/>
    </source>
</evidence>
<organism evidence="1 2">
    <name type="scientific">Hypholoma sublateritium (strain FD-334 SS-4)</name>
    <dbReference type="NCBI Taxonomy" id="945553"/>
    <lineage>
        <taxon>Eukaryota</taxon>
        <taxon>Fungi</taxon>
        <taxon>Dikarya</taxon>
        <taxon>Basidiomycota</taxon>
        <taxon>Agaricomycotina</taxon>
        <taxon>Agaricomycetes</taxon>
        <taxon>Agaricomycetidae</taxon>
        <taxon>Agaricales</taxon>
        <taxon>Agaricineae</taxon>
        <taxon>Strophariaceae</taxon>
        <taxon>Hypholoma</taxon>
    </lineage>
</organism>
<dbReference type="AlphaFoldDB" id="A0A0D2N706"/>
<protein>
    <submittedName>
        <fullName evidence="1">Uncharacterized protein</fullName>
    </submittedName>
</protein>
<evidence type="ECO:0000313" key="1">
    <source>
        <dbReference type="EMBL" id="KJA12591.1"/>
    </source>
</evidence>
<dbReference type="Proteomes" id="UP000054270">
    <property type="component" value="Unassembled WGS sequence"/>
</dbReference>
<proteinExistence type="predicted"/>
<gene>
    <name evidence="1" type="ORF">HYPSUDRAFT_50129</name>
</gene>
<keyword evidence="2" id="KW-1185">Reference proteome</keyword>